<name>A0A543ENJ6_9FLAO</name>
<dbReference type="EMBL" id="VFPD01000001">
    <property type="protein sequence ID" value="TQM23144.1"/>
    <property type="molecule type" value="Genomic_DNA"/>
</dbReference>
<comment type="caution">
    <text evidence="2">The sequence shown here is derived from an EMBL/GenBank/DDBJ whole genome shotgun (WGS) entry which is preliminary data.</text>
</comment>
<keyword evidence="3" id="KW-1185">Reference proteome</keyword>
<proteinExistence type="predicted"/>
<gene>
    <name evidence="2" type="ORF">FB551_2874</name>
</gene>
<feature type="region of interest" description="Disordered" evidence="1">
    <location>
        <begin position="30"/>
        <end position="52"/>
    </location>
</feature>
<evidence type="ECO:0000313" key="3">
    <source>
        <dbReference type="Proteomes" id="UP000316437"/>
    </source>
</evidence>
<reference evidence="2 3" key="1">
    <citation type="submission" date="2019-06" db="EMBL/GenBank/DDBJ databases">
        <title>Sorghum-associated microbial communities from plants grown in Nebraska, USA.</title>
        <authorList>
            <person name="Schachtman D."/>
        </authorList>
    </citation>
    <scope>NUCLEOTIDE SEQUENCE [LARGE SCALE GENOMIC DNA]</scope>
    <source>
        <strain evidence="2 3">110</strain>
    </source>
</reference>
<organism evidence="2 3">
    <name type="scientific">Chryseobacterium aquifrigidense</name>
    <dbReference type="NCBI Taxonomy" id="558021"/>
    <lineage>
        <taxon>Bacteria</taxon>
        <taxon>Pseudomonadati</taxon>
        <taxon>Bacteroidota</taxon>
        <taxon>Flavobacteriia</taxon>
        <taxon>Flavobacteriales</taxon>
        <taxon>Weeksellaceae</taxon>
        <taxon>Chryseobacterium group</taxon>
        <taxon>Chryseobacterium</taxon>
    </lineage>
</organism>
<feature type="compositionally biased region" description="Basic and acidic residues" evidence="1">
    <location>
        <begin position="34"/>
        <end position="52"/>
    </location>
</feature>
<evidence type="ECO:0000313" key="2">
    <source>
        <dbReference type="EMBL" id="TQM23144.1"/>
    </source>
</evidence>
<evidence type="ECO:0000256" key="1">
    <source>
        <dbReference type="SAM" id="MobiDB-lite"/>
    </source>
</evidence>
<dbReference type="AlphaFoldDB" id="A0A543ENJ6"/>
<protein>
    <submittedName>
        <fullName evidence="2">Uncharacterized protein</fullName>
    </submittedName>
</protein>
<dbReference type="Proteomes" id="UP000316437">
    <property type="component" value="Unassembled WGS sequence"/>
</dbReference>
<sequence>MAKTTKNKRKDRILYRADCLDCRKYVGKKTTRIQAEEDRDHHKSEPNNENHNVEIEVIQHSYLK</sequence>
<accession>A0A543ENJ6</accession>